<reference evidence="3" key="2">
    <citation type="journal article" date="2017" name="J. Anim. Genet.">
        <title>Multiple reference genome sequences of hot pepper reveal the massive evolution of plant disease resistance genes by retroduplication.</title>
        <authorList>
            <person name="Kim S."/>
            <person name="Park J."/>
            <person name="Yeom S.-I."/>
            <person name="Kim Y.-M."/>
            <person name="Seo E."/>
            <person name="Kim K.-T."/>
            <person name="Kim M.-S."/>
            <person name="Lee J.M."/>
            <person name="Cheong K."/>
            <person name="Shin H.-S."/>
            <person name="Kim S.-B."/>
            <person name="Han K."/>
            <person name="Lee J."/>
            <person name="Park M."/>
            <person name="Lee H.-A."/>
            <person name="Lee H.-Y."/>
            <person name="Lee Y."/>
            <person name="Oh S."/>
            <person name="Lee J.H."/>
            <person name="Choi E."/>
            <person name="Choi E."/>
            <person name="Lee S.E."/>
            <person name="Jeon J."/>
            <person name="Kim H."/>
            <person name="Choi G."/>
            <person name="Song H."/>
            <person name="Lee J."/>
            <person name="Lee S.-C."/>
            <person name="Kwon J.-K."/>
            <person name="Lee H.-Y."/>
            <person name="Koo N."/>
            <person name="Hong Y."/>
            <person name="Kim R.W."/>
            <person name="Kang W.-H."/>
            <person name="Huh J.H."/>
            <person name="Kang B.-C."/>
            <person name="Yang T.-J."/>
            <person name="Lee Y.-H."/>
            <person name="Bennetzen J.L."/>
            <person name="Choi D."/>
        </authorList>
    </citation>
    <scope>NUCLEOTIDE SEQUENCE [LARGE SCALE GENOMIC DNA]</scope>
    <source>
        <strain evidence="3">cv. PBC81</strain>
    </source>
</reference>
<evidence type="ECO:0000313" key="2">
    <source>
        <dbReference type="EMBL" id="PHT40406.1"/>
    </source>
</evidence>
<dbReference type="EMBL" id="MLFT02000008">
    <property type="protein sequence ID" value="PHT40406.1"/>
    <property type="molecule type" value="Genomic_DNA"/>
</dbReference>
<dbReference type="OrthoDB" id="128382at2759"/>
<dbReference type="Proteomes" id="UP000224567">
    <property type="component" value="Unassembled WGS sequence"/>
</dbReference>
<sequence length="243" mass="27449">MKSEFIALDKAGEEAEWLQNFLEDMPYLPKLVAPVCIHCDSQATIDRAGSMMYNCKSRHIRRRHNTVRKLLSSGIITVDYVKSKDNVSNPLTKGLSREGVGRTSKEMGLRPRTSQYGDPKIVFRNSAVLKRRDATLQRNDTLIHEMHLILDSLEEDMMEEMTGLQMPMPSRTPLTLRHTMLGIIGTKNDFLLLYVKSMRSEAQDLTSRAKELQIKAIRSRGGGKGDIQREKSEAAQGITLISS</sequence>
<evidence type="ECO:0000256" key="1">
    <source>
        <dbReference type="SAM" id="MobiDB-lite"/>
    </source>
</evidence>
<name>A0A2G2W5A4_CAPBA</name>
<feature type="region of interest" description="Disordered" evidence="1">
    <location>
        <begin position="91"/>
        <end position="111"/>
    </location>
</feature>
<protein>
    <submittedName>
        <fullName evidence="2">Uncharacterized protein</fullName>
    </submittedName>
</protein>
<evidence type="ECO:0000313" key="3">
    <source>
        <dbReference type="Proteomes" id="UP000224567"/>
    </source>
</evidence>
<feature type="compositionally biased region" description="Basic and acidic residues" evidence="1">
    <location>
        <begin position="95"/>
        <end position="109"/>
    </location>
</feature>
<accession>A0A2G2W5A4</accession>
<dbReference type="AlphaFoldDB" id="A0A2G2W5A4"/>
<feature type="region of interest" description="Disordered" evidence="1">
    <location>
        <begin position="219"/>
        <end position="243"/>
    </location>
</feature>
<comment type="caution">
    <text evidence="2">The sequence shown here is derived from an EMBL/GenBank/DDBJ whole genome shotgun (WGS) entry which is preliminary data.</text>
</comment>
<proteinExistence type="predicted"/>
<keyword evidence="3" id="KW-1185">Reference proteome</keyword>
<dbReference type="STRING" id="33114.A0A2G2W5A4"/>
<dbReference type="CDD" id="cd09272">
    <property type="entry name" value="RNase_HI_RT_Ty1"/>
    <property type="match status" value="1"/>
</dbReference>
<organism evidence="2 3">
    <name type="scientific">Capsicum baccatum</name>
    <name type="common">Peruvian pepper</name>
    <dbReference type="NCBI Taxonomy" id="33114"/>
    <lineage>
        <taxon>Eukaryota</taxon>
        <taxon>Viridiplantae</taxon>
        <taxon>Streptophyta</taxon>
        <taxon>Embryophyta</taxon>
        <taxon>Tracheophyta</taxon>
        <taxon>Spermatophyta</taxon>
        <taxon>Magnoliopsida</taxon>
        <taxon>eudicotyledons</taxon>
        <taxon>Gunneridae</taxon>
        <taxon>Pentapetalae</taxon>
        <taxon>asterids</taxon>
        <taxon>lamiids</taxon>
        <taxon>Solanales</taxon>
        <taxon>Solanaceae</taxon>
        <taxon>Solanoideae</taxon>
        <taxon>Capsiceae</taxon>
        <taxon>Capsicum</taxon>
    </lineage>
</organism>
<reference evidence="2 3" key="1">
    <citation type="journal article" date="2017" name="Genome Biol.">
        <title>New reference genome sequences of hot pepper reveal the massive evolution of plant disease-resistance genes by retroduplication.</title>
        <authorList>
            <person name="Kim S."/>
            <person name="Park J."/>
            <person name="Yeom S.I."/>
            <person name="Kim Y.M."/>
            <person name="Seo E."/>
            <person name="Kim K.T."/>
            <person name="Kim M.S."/>
            <person name="Lee J.M."/>
            <person name="Cheong K."/>
            <person name="Shin H.S."/>
            <person name="Kim S.B."/>
            <person name="Han K."/>
            <person name="Lee J."/>
            <person name="Park M."/>
            <person name="Lee H.A."/>
            <person name="Lee H.Y."/>
            <person name="Lee Y."/>
            <person name="Oh S."/>
            <person name="Lee J.H."/>
            <person name="Choi E."/>
            <person name="Choi E."/>
            <person name="Lee S.E."/>
            <person name="Jeon J."/>
            <person name="Kim H."/>
            <person name="Choi G."/>
            <person name="Song H."/>
            <person name="Lee J."/>
            <person name="Lee S.C."/>
            <person name="Kwon J.K."/>
            <person name="Lee H.Y."/>
            <person name="Koo N."/>
            <person name="Hong Y."/>
            <person name="Kim R.W."/>
            <person name="Kang W.H."/>
            <person name="Huh J.H."/>
            <person name="Kang B.C."/>
            <person name="Yang T.J."/>
            <person name="Lee Y.H."/>
            <person name="Bennetzen J.L."/>
            <person name="Choi D."/>
        </authorList>
    </citation>
    <scope>NUCLEOTIDE SEQUENCE [LARGE SCALE GENOMIC DNA]</scope>
    <source>
        <strain evidence="3">cv. PBC81</strain>
    </source>
</reference>
<gene>
    <name evidence="2" type="ORF">CQW23_19260</name>
</gene>